<proteinExistence type="predicted"/>
<gene>
    <name evidence="2" type="ORF">M9Y10_038293</name>
</gene>
<evidence type="ECO:0000256" key="1">
    <source>
        <dbReference type="SAM" id="Phobius"/>
    </source>
</evidence>
<accession>A0ABR2KB60</accession>
<keyword evidence="3" id="KW-1185">Reference proteome</keyword>
<evidence type="ECO:0008006" key="4">
    <source>
        <dbReference type="Google" id="ProtNLM"/>
    </source>
</evidence>
<protein>
    <recommendedName>
        <fullName evidence="4">Right handed beta helix domain-containing protein</fullName>
    </recommendedName>
</protein>
<organism evidence="2 3">
    <name type="scientific">Tritrichomonas musculus</name>
    <dbReference type="NCBI Taxonomy" id="1915356"/>
    <lineage>
        <taxon>Eukaryota</taxon>
        <taxon>Metamonada</taxon>
        <taxon>Parabasalia</taxon>
        <taxon>Tritrichomonadida</taxon>
        <taxon>Tritrichomonadidae</taxon>
        <taxon>Tritrichomonas</taxon>
    </lineage>
</organism>
<sequence>MINKNSFSHMLDTPLIFSQDYCPDNSKCCIGSNNPFTNGQFIKDLTITNESFPSNYLDKNAFFEGGCGNLTITNCQFLYCYTSSKSNPKHSGGGIRVEQDCEVILHSCIFDNCHSFKHGGAASITQKFVVNEYTDESINKKRLEDPAHIFTNKLDIQYTCFESCYSEEGNNYGTALILGAQEVKFYYASTVDCPKAGTNKPYGAQFDIQANSISSQFINATGGESVYCGAMEYRNATKGFFQFQTIAQMHCKYAIAFTSVEINDLKITSCNIFNNTVLRDPVYDSNLSSSAPSLIFIRKKNLLVQNFYFTKNDLTHDGKLASIEIGDTLTVNLLGCYADTNNKNHWEYPNVTTENCGFHDVEITTFGLRQLKLGRCLGDVDPGPIIITNFFTPSNPFSYSKEFSKTEGFTETERFSKSSAFTESRTFTPSLNWNQSKFFTASKSFTPSSKFSKSSDFTKSNLFSETADFTKSTDFSRSNFFSKSSDFTKSSKFSKSNLFSETNDFTQTDTFTKTKAFSSSFEFTNSNPIEAPIVDRDPGNSESTKKDNKGTIIGTVVGSVAAAAIIAGLIVFFVLRKKRMMIPTDGANVMDETNSSVTVDNNLQSVMDKDDPFAADFDQI</sequence>
<reference evidence="2 3" key="1">
    <citation type="submission" date="2024-04" db="EMBL/GenBank/DDBJ databases">
        <title>Tritrichomonas musculus Genome.</title>
        <authorList>
            <person name="Alves-Ferreira E."/>
            <person name="Grigg M."/>
            <person name="Lorenzi H."/>
            <person name="Galac M."/>
        </authorList>
    </citation>
    <scope>NUCLEOTIDE SEQUENCE [LARGE SCALE GENOMIC DNA]</scope>
    <source>
        <strain evidence="2 3">EAF2021</strain>
    </source>
</reference>
<evidence type="ECO:0000313" key="2">
    <source>
        <dbReference type="EMBL" id="KAK8887255.1"/>
    </source>
</evidence>
<name>A0ABR2KB60_9EUKA</name>
<dbReference type="Proteomes" id="UP001470230">
    <property type="component" value="Unassembled WGS sequence"/>
</dbReference>
<keyword evidence="1" id="KW-1133">Transmembrane helix</keyword>
<evidence type="ECO:0000313" key="3">
    <source>
        <dbReference type="Proteomes" id="UP001470230"/>
    </source>
</evidence>
<keyword evidence="1" id="KW-0812">Transmembrane</keyword>
<comment type="caution">
    <text evidence="2">The sequence shown here is derived from an EMBL/GenBank/DDBJ whole genome shotgun (WGS) entry which is preliminary data.</text>
</comment>
<dbReference type="EMBL" id="JAPFFF010000006">
    <property type="protein sequence ID" value="KAK8887255.1"/>
    <property type="molecule type" value="Genomic_DNA"/>
</dbReference>
<feature type="transmembrane region" description="Helical" evidence="1">
    <location>
        <begin position="552"/>
        <end position="575"/>
    </location>
</feature>
<keyword evidence="1" id="KW-0472">Membrane</keyword>